<dbReference type="AlphaFoldDB" id="A0A1Y1VYL0"/>
<reference evidence="1 2" key="2">
    <citation type="submission" date="2016-08" db="EMBL/GenBank/DDBJ databases">
        <title>Pervasive Adenine N6-methylation of Active Genes in Fungi.</title>
        <authorList>
            <consortium name="DOE Joint Genome Institute"/>
            <person name="Mondo S.J."/>
            <person name="Dannebaum R.O."/>
            <person name="Kuo R.C."/>
            <person name="Labutti K."/>
            <person name="Haridas S."/>
            <person name="Kuo A."/>
            <person name="Salamov A."/>
            <person name="Ahrendt S.R."/>
            <person name="Lipzen A."/>
            <person name="Sullivan W."/>
            <person name="Andreopoulos W.B."/>
            <person name="Clum A."/>
            <person name="Lindquist E."/>
            <person name="Daum C."/>
            <person name="Ramamoorthy G.K."/>
            <person name="Gryganskyi A."/>
            <person name="Culley D."/>
            <person name="Magnuson J.K."/>
            <person name="James T.Y."/>
            <person name="O'Malley M.A."/>
            <person name="Stajich J.E."/>
            <person name="Spatafora J.W."/>
            <person name="Visel A."/>
            <person name="Grigoriev I.V."/>
        </authorList>
    </citation>
    <scope>NUCLEOTIDE SEQUENCE [LARGE SCALE GENOMIC DNA]</scope>
    <source>
        <strain evidence="1 2">S4</strain>
    </source>
</reference>
<gene>
    <name evidence="1" type="ORF">BCR32DRAFT_286368</name>
</gene>
<comment type="caution">
    <text evidence="1">The sequence shown here is derived from an EMBL/GenBank/DDBJ whole genome shotgun (WGS) entry which is preliminary data.</text>
</comment>
<accession>A0A1Y1VYL0</accession>
<reference evidence="1 2" key="1">
    <citation type="submission" date="2016-08" db="EMBL/GenBank/DDBJ databases">
        <title>A Parts List for Fungal Cellulosomes Revealed by Comparative Genomics.</title>
        <authorList>
            <consortium name="DOE Joint Genome Institute"/>
            <person name="Haitjema C.H."/>
            <person name="Gilmore S.P."/>
            <person name="Henske J.K."/>
            <person name="Solomon K.V."/>
            <person name="De Groot R."/>
            <person name="Kuo A."/>
            <person name="Mondo S.J."/>
            <person name="Salamov A.A."/>
            <person name="Labutti K."/>
            <person name="Zhao Z."/>
            <person name="Chiniquy J."/>
            <person name="Barry K."/>
            <person name="Brewer H.M."/>
            <person name="Purvine S.O."/>
            <person name="Wright A.T."/>
            <person name="Boxma B."/>
            <person name="Van Alen T."/>
            <person name="Hackstein J.H."/>
            <person name="Baker S.E."/>
            <person name="Grigoriev I.V."/>
            <person name="O'Malley M.A."/>
        </authorList>
    </citation>
    <scope>NUCLEOTIDE SEQUENCE [LARGE SCALE GENOMIC DNA]</scope>
    <source>
        <strain evidence="1 2">S4</strain>
    </source>
</reference>
<proteinExistence type="predicted"/>
<evidence type="ECO:0000313" key="1">
    <source>
        <dbReference type="EMBL" id="ORX66096.1"/>
    </source>
</evidence>
<protein>
    <submittedName>
        <fullName evidence="1">Uncharacterized protein</fullName>
    </submittedName>
</protein>
<sequence length="127" mass="14374">MVQGINQNMKNDLLNNRINLPRTTETNLENYKGIKEVLQFEFTNNGDIINNTPDSNYHGIISLANILLSKNQFGISGTNYSYNEDEIKDIVVGREIRGIFENSGNFILVNTNSIISGIRNDLSTRYT</sequence>
<keyword evidence="2" id="KW-1185">Reference proteome</keyword>
<name>A0A1Y1VYL0_9FUNG</name>
<dbReference type="Proteomes" id="UP000193944">
    <property type="component" value="Unassembled WGS sequence"/>
</dbReference>
<organism evidence="1 2">
    <name type="scientific">Anaeromyces robustus</name>
    <dbReference type="NCBI Taxonomy" id="1754192"/>
    <lineage>
        <taxon>Eukaryota</taxon>
        <taxon>Fungi</taxon>
        <taxon>Fungi incertae sedis</taxon>
        <taxon>Chytridiomycota</taxon>
        <taxon>Chytridiomycota incertae sedis</taxon>
        <taxon>Neocallimastigomycetes</taxon>
        <taxon>Neocallimastigales</taxon>
        <taxon>Neocallimastigaceae</taxon>
        <taxon>Anaeromyces</taxon>
    </lineage>
</organism>
<evidence type="ECO:0000313" key="2">
    <source>
        <dbReference type="Proteomes" id="UP000193944"/>
    </source>
</evidence>
<dbReference type="EMBL" id="MCFG01000448">
    <property type="protein sequence ID" value="ORX66096.1"/>
    <property type="molecule type" value="Genomic_DNA"/>
</dbReference>